<dbReference type="AlphaFoldDB" id="A0A5C8HM49"/>
<evidence type="ECO:0000313" key="2">
    <source>
        <dbReference type="EMBL" id="TXK03477.1"/>
    </source>
</evidence>
<feature type="transmembrane region" description="Helical" evidence="1">
    <location>
        <begin position="82"/>
        <end position="102"/>
    </location>
</feature>
<feature type="transmembrane region" description="Helical" evidence="1">
    <location>
        <begin position="305"/>
        <end position="324"/>
    </location>
</feature>
<evidence type="ECO:0000256" key="1">
    <source>
        <dbReference type="SAM" id="Phobius"/>
    </source>
</evidence>
<feature type="transmembrane region" description="Helical" evidence="1">
    <location>
        <begin position="141"/>
        <end position="162"/>
    </location>
</feature>
<evidence type="ECO:0000313" key="3">
    <source>
        <dbReference type="Proteomes" id="UP000321196"/>
    </source>
</evidence>
<sequence length="391" mass="43076">MVPARPRAHGELLYHRRVTWLELFYDLVFVVLISQITHRLAEHISLTGTWEYLVMYFLIWLVWLNGSYYQELHGQNDGRSRMYIFGQMAFLVVLTVYAGHAVEDRAQAIGFGIAYFLLIVLLSYQWWFLRRIDQAQYRGGVATYVTFLLITGVLVLGGSFIADNTLRTAVWGIAALLNIVATPLSAARSAAGEGVTDVTESWAERMGLFIIVVLGEVVVGVGDGLADGEHTVTKLITGMLMLFLGFAIWWTYFDFIGRREPRTGQRVRAVWITTHMVLAGAIAAVGGGMVSMIEHADDAVVPVESRALIAWSLAVTMLAIAALVWTMKPRPALRRAIPTLVIGAAYAAVLAVVPVAPVAFAILLSLTLWVSWCFAFADAARGGGLIIEIDE</sequence>
<gene>
    <name evidence="2" type="ORF">FVP60_11390</name>
</gene>
<dbReference type="InterPro" id="IPR010640">
    <property type="entry name" value="Low_temperature_requirement_A"/>
</dbReference>
<keyword evidence="1" id="KW-1133">Transmembrane helix</keyword>
<feature type="transmembrane region" description="Helical" evidence="1">
    <location>
        <begin position="53"/>
        <end position="70"/>
    </location>
</feature>
<reference evidence="2 3" key="1">
    <citation type="submission" date="2019-08" db="EMBL/GenBank/DDBJ databases">
        <authorList>
            <person name="Dong K."/>
        </authorList>
    </citation>
    <scope>NUCLEOTIDE SEQUENCE [LARGE SCALE GENOMIC DNA]</scope>
    <source>
        <strain evidence="2 3">M4-8</strain>
    </source>
</reference>
<feature type="transmembrane region" description="Helical" evidence="1">
    <location>
        <begin position="336"/>
        <end position="353"/>
    </location>
</feature>
<comment type="caution">
    <text evidence="2">The sequence shown here is derived from an EMBL/GenBank/DDBJ whole genome shotgun (WGS) entry which is preliminary data.</text>
</comment>
<proteinExistence type="predicted"/>
<feature type="transmembrane region" description="Helical" evidence="1">
    <location>
        <begin position="20"/>
        <end position="41"/>
    </location>
</feature>
<organism evidence="2 3">
    <name type="scientific">Microbacterium mitrae</name>
    <dbReference type="NCBI Taxonomy" id="664640"/>
    <lineage>
        <taxon>Bacteria</taxon>
        <taxon>Bacillati</taxon>
        <taxon>Actinomycetota</taxon>
        <taxon>Actinomycetes</taxon>
        <taxon>Micrococcales</taxon>
        <taxon>Microbacteriaceae</taxon>
        <taxon>Microbacterium</taxon>
    </lineage>
</organism>
<keyword evidence="3" id="KW-1185">Reference proteome</keyword>
<name>A0A5C8HM49_9MICO</name>
<dbReference type="Pfam" id="PF06772">
    <property type="entry name" value="LtrA"/>
    <property type="match status" value="1"/>
</dbReference>
<dbReference type="PANTHER" id="PTHR36840:SF1">
    <property type="entry name" value="BLL5714 PROTEIN"/>
    <property type="match status" value="1"/>
</dbReference>
<keyword evidence="1" id="KW-0472">Membrane</keyword>
<keyword evidence="1" id="KW-0812">Transmembrane</keyword>
<feature type="transmembrane region" description="Helical" evidence="1">
    <location>
        <begin position="208"/>
        <end position="226"/>
    </location>
</feature>
<dbReference type="Proteomes" id="UP000321196">
    <property type="component" value="Unassembled WGS sequence"/>
</dbReference>
<feature type="transmembrane region" description="Helical" evidence="1">
    <location>
        <begin position="269"/>
        <end position="293"/>
    </location>
</feature>
<feature type="transmembrane region" description="Helical" evidence="1">
    <location>
        <begin position="108"/>
        <end position="129"/>
    </location>
</feature>
<dbReference type="EMBL" id="VRSW01000004">
    <property type="protein sequence ID" value="TXK03477.1"/>
    <property type="molecule type" value="Genomic_DNA"/>
</dbReference>
<accession>A0A5C8HM49</accession>
<feature type="transmembrane region" description="Helical" evidence="1">
    <location>
        <begin position="168"/>
        <end position="187"/>
    </location>
</feature>
<dbReference type="PANTHER" id="PTHR36840">
    <property type="entry name" value="BLL5714 PROTEIN"/>
    <property type="match status" value="1"/>
</dbReference>
<dbReference type="OrthoDB" id="7698234at2"/>
<protein>
    <submittedName>
        <fullName evidence="2">Low temperature requirement protein A</fullName>
    </submittedName>
</protein>
<feature type="transmembrane region" description="Helical" evidence="1">
    <location>
        <begin position="238"/>
        <end position="257"/>
    </location>
</feature>